<dbReference type="Gene3D" id="1.20.58.390">
    <property type="entry name" value="Neurotransmitter-gated ion-channel transmembrane domain"/>
    <property type="match status" value="1"/>
</dbReference>
<dbReference type="OrthoDB" id="5866477at2759"/>
<protein>
    <recommendedName>
        <fullName evidence="7">Neurotransmitter-gated ion-channel ligand-binding domain-containing protein</fullName>
    </recommendedName>
</protein>
<dbReference type="InterPro" id="IPR006202">
    <property type="entry name" value="Neur_chan_lig-bd"/>
</dbReference>
<evidence type="ECO:0000313" key="9">
    <source>
        <dbReference type="Proteomes" id="UP000230423"/>
    </source>
</evidence>
<dbReference type="Gene3D" id="2.70.170.10">
    <property type="entry name" value="Neurotransmitter-gated ion-channel ligand-binding domain"/>
    <property type="match status" value="1"/>
</dbReference>
<dbReference type="EMBL" id="KZ346138">
    <property type="protein sequence ID" value="PIO70835.1"/>
    <property type="molecule type" value="Genomic_DNA"/>
</dbReference>
<keyword evidence="2 6" id="KW-0812">Transmembrane</keyword>
<evidence type="ECO:0000256" key="6">
    <source>
        <dbReference type="SAM" id="Phobius"/>
    </source>
</evidence>
<dbReference type="InterPro" id="IPR036734">
    <property type="entry name" value="Neur_chan_lig-bd_sf"/>
</dbReference>
<dbReference type="SUPFAM" id="SSF90112">
    <property type="entry name" value="Neurotransmitter-gated ion-channel transmembrane pore"/>
    <property type="match status" value="1"/>
</dbReference>
<dbReference type="PROSITE" id="PS00236">
    <property type="entry name" value="NEUROTR_ION_CHANNEL"/>
    <property type="match status" value="1"/>
</dbReference>
<dbReference type="AlphaFoldDB" id="A0A2G9UKS2"/>
<feature type="transmembrane region" description="Helical" evidence="6">
    <location>
        <begin position="279"/>
        <end position="300"/>
    </location>
</feature>
<dbReference type="SUPFAM" id="SSF63712">
    <property type="entry name" value="Nicotinic receptor ligand binding domain-like"/>
    <property type="match status" value="1"/>
</dbReference>
<accession>A0A2G9UKS2</accession>
<evidence type="ECO:0000259" key="7">
    <source>
        <dbReference type="Pfam" id="PF02931"/>
    </source>
</evidence>
<dbReference type="InterPro" id="IPR006201">
    <property type="entry name" value="Neur_channel"/>
</dbReference>
<keyword evidence="3 6" id="KW-1133">Transmembrane helix</keyword>
<proteinExistence type="predicted"/>
<feature type="transmembrane region" description="Helical" evidence="6">
    <location>
        <begin position="248"/>
        <end position="267"/>
    </location>
</feature>
<dbReference type="Proteomes" id="UP000230423">
    <property type="component" value="Unassembled WGS sequence"/>
</dbReference>
<keyword evidence="9" id="KW-1185">Reference proteome</keyword>
<comment type="subcellular location">
    <subcellularLocation>
        <location evidence="1">Membrane</location>
        <topology evidence="1">Multi-pass membrane protein</topology>
    </subcellularLocation>
</comment>
<evidence type="ECO:0000256" key="3">
    <source>
        <dbReference type="ARBA" id="ARBA00022989"/>
    </source>
</evidence>
<feature type="domain" description="Neurotransmitter-gated ion-channel ligand-binding" evidence="7">
    <location>
        <begin position="141"/>
        <end position="246"/>
    </location>
</feature>
<dbReference type="GO" id="GO:0016020">
    <property type="term" value="C:membrane"/>
    <property type="evidence" value="ECO:0007669"/>
    <property type="project" value="UniProtKB-SubCell"/>
</dbReference>
<sequence>MIDARRSNKLRYGSLPLTRSLAAVTPPARECARAADKISIKPRAEEERESQLPHPKVTKNTGCRVRLRHVFTNSTDFLREETLLYNSLMKIYNPKLPIISTIDNRSQATGAHLPRFEVSLLINYLQLISVVESQQKVDFILEYKLLNSSGSLEFFVPTVTSIACKIKIRDFPFDIQTCTIKVMAQTFLARQYGIEAKFFTTNASRIAKMGNGEWHIKNVSVWTKPEKNTDGLLVGINYFDVSMKRNPVFYVTVVISPSFIINVLRIFGLFLRADRMAKLGMALTNVMSVTFILGILATVLPKTDEIPKIAKWDCQRIYDGSPIACHGCKLRYIEDIPLDPVVLRDGK</sequence>
<dbReference type="GO" id="GO:0004888">
    <property type="term" value="F:transmembrane signaling receptor activity"/>
    <property type="evidence" value="ECO:0007669"/>
    <property type="project" value="InterPro"/>
</dbReference>
<evidence type="ECO:0000256" key="5">
    <source>
        <dbReference type="SAM" id="MobiDB-lite"/>
    </source>
</evidence>
<dbReference type="PANTHER" id="PTHR18945">
    <property type="entry name" value="NEUROTRANSMITTER GATED ION CHANNEL"/>
    <property type="match status" value="1"/>
</dbReference>
<dbReference type="InterPro" id="IPR038050">
    <property type="entry name" value="Neuro_actylchol_rec"/>
</dbReference>
<dbReference type="InterPro" id="IPR018000">
    <property type="entry name" value="Neurotransmitter_ion_chnl_CS"/>
</dbReference>
<keyword evidence="4 6" id="KW-0472">Membrane</keyword>
<feature type="region of interest" description="Disordered" evidence="5">
    <location>
        <begin position="34"/>
        <end position="58"/>
    </location>
</feature>
<evidence type="ECO:0000313" key="8">
    <source>
        <dbReference type="EMBL" id="PIO70835.1"/>
    </source>
</evidence>
<feature type="compositionally biased region" description="Basic and acidic residues" evidence="5">
    <location>
        <begin position="34"/>
        <end position="51"/>
    </location>
</feature>
<evidence type="ECO:0000256" key="4">
    <source>
        <dbReference type="ARBA" id="ARBA00023136"/>
    </source>
</evidence>
<dbReference type="GO" id="GO:0005230">
    <property type="term" value="F:extracellular ligand-gated monoatomic ion channel activity"/>
    <property type="evidence" value="ECO:0007669"/>
    <property type="project" value="InterPro"/>
</dbReference>
<name>A0A2G9UKS2_TELCI</name>
<dbReference type="InterPro" id="IPR036719">
    <property type="entry name" value="Neuro-gated_channel_TM_sf"/>
</dbReference>
<organism evidence="8 9">
    <name type="scientific">Teladorsagia circumcincta</name>
    <name type="common">Brown stomach worm</name>
    <name type="synonym">Ostertagia circumcincta</name>
    <dbReference type="NCBI Taxonomy" id="45464"/>
    <lineage>
        <taxon>Eukaryota</taxon>
        <taxon>Metazoa</taxon>
        <taxon>Ecdysozoa</taxon>
        <taxon>Nematoda</taxon>
        <taxon>Chromadorea</taxon>
        <taxon>Rhabditida</taxon>
        <taxon>Rhabditina</taxon>
        <taxon>Rhabditomorpha</taxon>
        <taxon>Strongyloidea</taxon>
        <taxon>Trichostrongylidae</taxon>
        <taxon>Teladorsagia</taxon>
    </lineage>
</organism>
<evidence type="ECO:0000256" key="1">
    <source>
        <dbReference type="ARBA" id="ARBA00004141"/>
    </source>
</evidence>
<dbReference type="Pfam" id="PF02931">
    <property type="entry name" value="Neur_chan_LBD"/>
    <property type="match status" value="1"/>
</dbReference>
<evidence type="ECO:0000256" key="2">
    <source>
        <dbReference type="ARBA" id="ARBA00022692"/>
    </source>
</evidence>
<reference evidence="8 9" key="1">
    <citation type="submission" date="2015-09" db="EMBL/GenBank/DDBJ databases">
        <title>Draft genome of the parasitic nematode Teladorsagia circumcincta isolate WARC Sus (inbred).</title>
        <authorList>
            <person name="Mitreva M."/>
        </authorList>
    </citation>
    <scope>NUCLEOTIDE SEQUENCE [LARGE SCALE GENOMIC DNA]</scope>
    <source>
        <strain evidence="8 9">S</strain>
    </source>
</reference>
<gene>
    <name evidence="8" type="ORF">TELCIR_07285</name>
</gene>